<protein>
    <recommendedName>
        <fullName evidence="1">Aminoglycoside phosphotransferase domain-containing protein</fullName>
    </recommendedName>
</protein>
<dbReference type="Gene3D" id="3.90.1200.10">
    <property type="match status" value="1"/>
</dbReference>
<evidence type="ECO:0000313" key="3">
    <source>
        <dbReference type="Proteomes" id="UP000178912"/>
    </source>
</evidence>
<dbReference type="InterPro" id="IPR011009">
    <property type="entry name" value="Kinase-like_dom_sf"/>
</dbReference>
<name>A0A1E1L905_9HELO</name>
<organism evidence="2 3">
    <name type="scientific">Rhynchosporium agropyri</name>
    <dbReference type="NCBI Taxonomy" id="914238"/>
    <lineage>
        <taxon>Eukaryota</taxon>
        <taxon>Fungi</taxon>
        <taxon>Dikarya</taxon>
        <taxon>Ascomycota</taxon>
        <taxon>Pezizomycotina</taxon>
        <taxon>Leotiomycetes</taxon>
        <taxon>Helotiales</taxon>
        <taxon>Ploettnerulaceae</taxon>
        <taxon>Rhynchosporium</taxon>
    </lineage>
</organism>
<gene>
    <name evidence="2" type="ORF">RAG0_12643</name>
</gene>
<dbReference type="PANTHER" id="PTHR21310:SF39">
    <property type="entry name" value="AMINOGLYCOSIDE PHOSPHOTRANSFERASE DOMAIN-CONTAINING PROTEIN"/>
    <property type="match status" value="1"/>
</dbReference>
<dbReference type="Proteomes" id="UP000178912">
    <property type="component" value="Unassembled WGS sequence"/>
</dbReference>
<keyword evidence="3" id="KW-1185">Reference proteome</keyword>
<dbReference type="PANTHER" id="PTHR21310">
    <property type="entry name" value="AMINOGLYCOSIDE PHOSPHOTRANSFERASE-RELATED-RELATED"/>
    <property type="match status" value="1"/>
</dbReference>
<feature type="domain" description="Aminoglycoside phosphotransferase" evidence="1">
    <location>
        <begin position="17"/>
        <end position="185"/>
    </location>
</feature>
<dbReference type="InterPro" id="IPR002575">
    <property type="entry name" value="Aminoglycoside_PTrfase"/>
</dbReference>
<dbReference type="EMBL" id="FJUX01000091">
    <property type="protein sequence ID" value="CZT07040.1"/>
    <property type="molecule type" value="Genomic_DNA"/>
</dbReference>
<sequence length="261" mass="29971">MAPILPKAATQQYVWKHVDQTIFRVPEVYRFFQDESIGYLIMEYIDGINMSTYLERSNLGEQNAVVDKIVEALDYLATIPMPVTQGPGPVGGSPPRGYLWSDSGISSSFATISEMQNWLNQLLTDYLPNFQGNILEFTSANLVVCHTDLAPRNILYLRDGRIALLDWGSAGFYPRVFELYALRTRLDREPIFRSIIRRIRKEEEYESQIQLLAQIERILLLYGDIIDIKLAQVSENFKVSGVQKSQPPPYNPRFKQHFDSV</sequence>
<dbReference type="Pfam" id="PF01636">
    <property type="entry name" value="APH"/>
    <property type="match status" value="1"/>
</dbReference>
<proteinExistence type="predicted"/>
<evidence type="ECO:0000259" key="1">
    <source>
        <dbReference type="Pfam" id="PF01636"/>
    </source>
</evidence>
<accession>A0A1E1L905</accession>
<dbReference type="OrthoDB" id="4177236at2759"/>
<dbReference type="InterPro" id="IPR051678">
    <property type="entry name" value="AGP_Transferase"/>
</dbReference>
<evidence type="ECO:0000313" key="2">
    <source>
        <dbReference type="EMBL" id="CZT07040.1"/>
    </source>
</evidence>
<dbReference type="SUPFAM" id="SSF56112">
    <property type="entry name" value="Protein kinase-like (PK-like)"/>
    <property type="match status" value="1"/>
</dbReference>
<dbReference type="AlphaFoldDB" id="A0A1E1L905"/>
<reference evidence="3" key="1">
    <citation type="submission" date="2016-03" db="EMBL/GenBank/DDBJ databases">
        <authorList>
            <person name="Guldener U."/>
        </authorList>
    </citation>
    <scope>NUCLEOTIDE SEQUENCE [LARGE SCALE GENOMIC DNA]</scope>
    <source>
        <strain evidence="3">04CH-RAC-A.6.1</strain>
    </source>
</reference>